<feature type="region of interest" description="Disordered" evidence="1">
    <location>
        <begin position="1"/>
        <end position="24"/>
    </location>
</feature>
<evidence type="ECO:0000256" key="1">
    <source>
        <dbReference type="SAM" id="MobiDB-lite"/>
    </source>
</evidence>
<sequence>MEDGSPPRPREDRGPRIPPAKLADINPTPTIAIFYRSEKGSPLQLVDGNFSRDAAMIFCDRIRRDFMDDNNRKSYIVTGIDLTGLKEALAWVDQCVSEQSIVKYRELEEDSPQLLSLYAKVIIAATYLGIPDRDLAEGLTKRMRGIARKVLMSWDEVEWFYTSPALSNCNDSLREVASASVFWAWWNAVLNEEDTPDDMDILEEMRTRIPKLDEDLHDWCERNETEVKKKWEEKKQNKVLRNDPNISDDVEAFKGWDTVGIGKKPARSGSGWDDPADTTDPFDAANPASAASGGWDVAPAAGHNKNSDEFGFDSGISMDNGAGGNVKKENMLDGHDYETGGGGGVKIDPWGGVESTGGGEWADEVNEQQSSTW</sequence>
<proteinExistence type="predicted"/>
<evidence type="ECO:0000313" key="3">
    <source>
        <dbReference type="Proteomes" id="UP001172681"/>
    </source>
</evidence>
<dbReference type="EMBL" id="JAPDRN010000135">
    <property type="protein sequence ID" value="KAJ9619088.1"/>
    <property type="molecule type" value="Genomic_DNA"/>
</dbReference>
<dbReference type="Proteomes" id="UP001172681">
    <property type="component" value="Unassembled WGS sequence"/>
</dbReference>
<protein>
    <submittedName>
        <fullName evidence="2">Uncharacterized protein</fullName>
    </submittedName>
</protein>
<keyword evidence="3" id="KW-1185">Reference proteome</keyword>
<dbReference type="AlphaFoldDB" id="A0AA38XRL9"/>
<reference evidence="2" key="1">
    <citation type="submission" date="2022-10" db="EMBL/GenBank/DDBJ databases">
        <title>Culturing micro-colonial fungi from biological soil crusts in the Mojave desert and describing Neophaeococcomyces mojavensis, and introducing the new genera and species Taxawa tesnikishii.</title>
        <authorList>
            <person name="Kurbessoian T."/>
            <person name="Stajich J.E."/>
        </authorList>
    </citation>
    <scope>NUCLEOTIDE SEQUENCE</scope>
    <source>
        <strain evidence="2">TK_35</strain>
    </source>
</reference>
<comment type="caution">
    <text evidence="2">The sequence shown here is derived from an EMBL/GenBank/DDBJ whole genome shotgun (WGS) entry which is preliminary data.</text>
</comment>
<organism evidence="2 3">
    <name type="scientific">Knufia peltigerae</name>
    <dbReference type="NCBI Taxonomy" id="1002370"/>
    <lineage>
        <taxon>Eukaryota</taxon>
        <taxon>Fungi</taxon>
        <taxon>Dikarya</taxon>
        <taxon>Ascomycota</taxon>
        <taxon>Pezizomycotina</taxon>
        <taxon>Eurotiomycetes</taxon>
        <taxon>Chaetothyriomycetidae</taxon>
        <taxon>Chaetothyriales</taxon>
        <taxon>Trichomeriaceae</taxon>
        <taxon>Knufia</taxon>
    </lineage>
</organism>
<evidence type="ECO:0000313" key="2">
    <source>
        <dbReference type="EMBL" id="KAJ9619088.1"/>
    </source>
</evidence>
<name>A0AA38XRL9_9EURO</name>
<gene>
    <name evidence="2" type="ORF">H2204_012799</name>
</gene>
<feature type="region of interest" description="Disordered" evidence="1">
    <location>
        <begin position="336"/>
        <end position="373"/>
    </location>
</feature>
<accession>A0AA38XRL9</accession>